<feature type="non-terminal residue" evidence="1">
    <location>
        <position position="61"/>
    </location>
</feature>
<evidence type="ECO:0000313" key="1">
    <source>
        <dbReference type="EMBL" id="MDP9840782.1"/>
    </source>
</evidence>
<reference evidence="1 2" key="1">
    <citation type="submission" date="2023-07" db="EMBL/GenBank/DDBJ databases">
        <title>Sorghum-associated microbial communities from plants grown in Nebraska, USA.</title>
        <authorList>
            <person name="Schachtman D."/>
        </authorList>
    </citation>
    <scope>NUCLEOTIDE SEQUENCE [LARGE SCALE GENOMIC DNA]</scope>
    <source>
        <strain evidence="1 2">DS1307</strain>
    </source>
</reference>
<sequence>MVDVPIVMTEDLPPATGDLRQFCLTAMRNGLGVWSQHVMAWYSREDFRFFLTESPNGFVGR</sequence>
<dbReference type="Proteomes" id="UP001241472">
    <property type="component" value="Unassembled WGS sequence"/>
</dbReference>
<comment type="caution">
    <text evidence="1">The sequence shown here is derived from an EMBL/GenBank/DDBJ whole genome shotgun (WGS) entry which is preliminary data.</text>
</comment>
<protein>
    <submittedName>
        <fullName evidence="1">Uncharacterized protein</fullName>
    </submittedName>
</protein>
<gene>
    <name evidence="1" type="ORF">J2T09_005570</name>
</gene>
<evidence type="ECO:0000313" key="2">
    <source>
        <dbReference type="Proteomes" id="UP001241472"/>
    </source>
</evidence>
<name>A0ABT9Q235_9HYPH</name>
<proteinExistence type="predicted"/>
<keyword evidence="2" id="KW-1185">Reference proteome</keyword>
<dbReference type="EMBL" id="JAUSRF010000040">
    <property type="protein sequence ID" value="MDP9840782.1"/>
    <property type="molecule type" value="Genomic_DNA"/>
</dbReference>
<organism evidence="1 2">
    <name type="scientific">Neorhizobium huautlense</name>
    <dbReference type="NCBI Taxonomy" id="67774"/>
    <lineage>
        <taxon>Bacteria</taxon>
        <taxon>Pseudomonadati</taxon>
        <taxon>Pseudomonadota</taxon>
        <taxon>Alphaproteobacteria</taxon>
        <taxon>Hyphomicrobiales</taxon>
        <taxon>Rhizobiaceae</taxon>
        <taxon>Rhizobium/Agrobacterium group</taxon>
        <taxon>Neorhizobium</taxon>
    </lineage>
</organism>
<accession>A0ABT9Q235</accession>